<dbReference type="Pfam" id="PF14361">
    <property type="entry name" value="RsbRD_N"/>
    <property type="match status" value="1"/>
</dbReference>
<evidence type="ECO:0000259" key="2">
    <source>
        <dbReference type="PROSITE" id="PS50801"/>
    </source>
</evidence>
<evidence type="ECO:0000313" key="3">
    <source>
        <dbReference type="EMBL" id="PWW20735.1"/>
    </source>
</evidence>
<reference evidence="3 4" key="1">
    <citation type="submission" date="2018-05" db="EMBL/GenBank/DDBJ databases">
        <title>Freshwater and sediment microbial communities from various areas in North America, analyzing microbe dynamics in response to fracking.</title>
        <authorList>
            <person name="Lamendella R."/>
        </authorList>
    </citation>
    <scope>NUCLEOTIDE SEQUENCE [LARGE SCALE GENOMIC DNA]</scope>
    <source>
        <strain evidence="3 4">15_TX</strain>
    </source>
</reference>
<comment type="caution">
    <text evidence="3">The sequence shown here is derived from an EMBL/GenBank/DDBJ whole genome shotgun (WGS) entry which is preliminary data.</text>
</comment>
<sequence length="279" mass="30801">MQSLKDIGQEVINKKLEITKQFNGLLEEGYVKRLKASQHDLDAVNEWRSNLIGFLGEAIMERNPESVEEKVAEWAKATGEGAVESQLPLDKALKTISAYRSLTWKVIKEYVKTNSVDPMELIEVSDIIDPILDNAASIFSASYVKDHKRSLDLAKEAIQELSVPVIALTKEVAILPLIGELDTYRSKVLIEKSLQKCSELKVNTLIVDMSGVAIIDTMVGHEIFQVVKALNLIGVKAILTGLRPEIAQSVVQLGVSFANIQVMSNLQAVISQMSIENSI</sequence>
<dbReference type="SUPFAM" id="SSF52091">
    <property type="entry name" value="SpoIIaa-like"/>
    <property type="match status" value="1"/>
</dbReference>
<dbReference type="PROSITE" id="PS50801">
    <property type="entry name" value="STAS"/>
    <property type="match status" value="1"/>
</dbReference>
<dbReference type="InterPro" id="IPR002645">
    <property type="entry name" value="STAS_dom"/>
</dbReference>
<protein>
    <submittedName>
        <fullName evidence="3">RsbT co-antagonist protein RsbR</fullName>
    </submittedName>
</protein>
<dbReference type="Pfam" id="PF01740">
    <property type="entry name" value="STAS"/>
    <property type="match status" value="1"/>
</dbReference>
<gene>
    <name evidence="3" type="ORF">DFO73_11426</name>
</gene>
<dbReference type="Proteomes" id="UP000247150">
    <property type="component" value="Unassembled WGS sequence"/>
</dbReference>
<dbReference type="Gene3D" id="3.30.750.24">
    <property type="entry name" value="STAS domain"/>
    <property type="match status" value="1"/>
</dbReference>
<accession>A0A2V2ZLC9</accession>
<evidence type="ECO:0000313" key="4">
    <source>
        <dbReference type="Proteomes" id="UP000247150"/>
    </source>
</evidence>
<dbReference type="RefSeq" id="WP_181396090.1">
    <property type="nucleotide sequence ID" value="NZ_QGTW01000014.1"/>
</dbReference>
<dbReference type="PANTHER" id="PTHR33745">
    <property type="entry name" value="RSBT ANTAGONIST PROTEIN RSBS-RELATED"/>
    <property type="match status" value="1"/>
</dbReference>
<dbReference type="InterPro" id="IPR036513">
    <property type="entry name" value="STAS_dom_sf"/>
</dbReference>
<proteinExistence type="predicted"/>
<evidence type="ECO:0000256" key="1">
    <source>
        <dbReference type="ARBA" id="ARBA00022553"/>
    </source>
</evidence>
<organism evidence="3 4">
    <name type="scientific">Cytobacillus oceanisediminis</name>
    <dbReference type="NCBI Taxonomy" id="665099"/>
    <lineage>
        <taxon>Bacteria</taxon>
        <taxon>Bacillati</taxon>
        <taxon>Bacillota</taxon>
        <taxon>Bacilli</taxon>
        <taxon>Bacillales</taxon>
        <taxon>Bacillaceae</taxon>
        <taxon>Cytobacillus</taxon>
    </lineage>
</organism>
<dbReference type="EMBL" id="QGTW01000014">
    <property type="protein sequence ID" value="PWW20735.1"/>
    <property type="molecule type" value="Genomic_DNA"/>
</dbReference>
<feature type="domain" description="STAS" evidence="2">
    <location>
        <begin position="162"/>
        <end position="273"/>
    </location>
</feature>
<dbReference type="InterPro" id="IPR051932">
    <property type="entry name" value="Bact_StressResp_Reg"/>
</dbReference>
<dbReference type="InterPro" id="IPR025751">
    <property type="entry name" value="RsbRD_N_dom"/>
</dbReference>
<dbReference type="AlphaFoldDB" id="A0A2V2ZLC9"/>
<dbReference type="PANTHER" id="PTHR33745:SF3">
    <property type="entry name" value="RSBT CO-ANTAGONIST PROTEIN RSBRC"/>
    <property type="match status" value="1"/>
</dbReference>
<keyword evidence="1" id="KW-0597">Phosphoprotein</keyword>
<dbReference type="CDD" id="cd07041">
    <property type="entry name" value="STAS_RsbR_RsbS_like"/>
    <property type="match status" value="1"/>
</dbReference>
<name>A0A2V2ZLC9_9BACI</name>